<gene>
    <name evidence="4" type="ORF">ACFQ0E_06095</name>
</gene>
<protein>
    <recommendedName>
        <fullName evidence="6">Uroporphyrin-3 C-methyltransferase</fullName>
    </recommendedName>
</protein>
<evidence type="ECO:0008006" key="6">
    <source>
        <dbReference type="Google" id="ProtNLM"/>
    </source>
</evidence>
<feature type="compositionally biased region" description="Pro residues" evidence="2">
    <location>
        <begin position="21"/>
        <end position="39"/>
    </location>
</feature>
<name>A0ABW2Y9L0_9GAMM</name>
<evidence type="ECO:0000256" key="3">
    <source>
        <dbReference type="SAM" id="Phobius"/>
    </source>
</evidence>
<proteinExistence type="predicted"/>
<feature type="coiled-coil region" evidence="1">
    <location>
        <begin position="68"/>
        <end position="112"/>
    </location>
</feature>
<comment type="caution">
    <text evidence="4">The sequence shown here is derived from an EMBL/GenBank/DDBJ whole genome shotgun (WGS) entry which is preliminary data.</text>
</comment>
<dbReference type="EMBL" id="JBHTIF010000001">
    <property type="protein sequence ID" value="MFD0725170.1"/>
    <property type="molecule type" value="Genomic_DNA"/>
</dbReference>
<feature type="region of interest" description="Disordered" evidence="2">
    <location>
        <begin position="1"/>
        <end position="41"/>
    </location>
</feature>
<evidence type="ECO:0000313" key="4">
    <source>
        <dbReference type="EMBL" id="MFD0725170.1"/>
    </source>
</evidence>
<keyword evidence="5" id="KW-1185">Reference proteome</keyword>
<evidence type="ECO:0000256" key="2">
    <source>
        <dbReference type="SAM" id="MobiDB-lite"/>
    </source>
</evidence>
<organism evidence="4 5">
    <name type="scientific">Lysobacter brunescens</name>
    <dbReference type="NCBI Taxonomy" id="262323"/>
    <lineage>
        <taxon>Bacteria</taxon>
        <taxon>Pseudomonadati</taxon>
        <taxon>Pseudomonadota</taxon>
        <taxon>Gammaproteobacteria</taxon>
        <taxon>Lysobacterales</taxon>
        <taxon>Lysobacteraceae</taxon>
        <taxon>Lysobacter</taxon>
    </lineage>
</organism>
<dbReference type="InterPro" id="IPR007470">
    <property type="entry name" value="HemX"/>
</dbReference>
<dbReference type="PANTHER" id="PTHR38043:SF1">
    <property type="entry name" value="PROTEIN HEMX"/>
    <property type="match status" value="1"/>
</dbReference>
<evidence type="ECO:0000256" key="1">
    <source>
        <dbReference type="SAM" id="Coils"/>
    </source>
</evidence>
<reference evidence="5" key="1">
    <citation type="journal article" date="2019" name="Int. J. Syst. Evol. Microbiol.">
        <title>The Global Catalogue of Microorganisms (GCM) 10K type strain sequencing project: providing services to taxonomists for standard genome sequencing and annotation.</title>
        <authorList>
            <consortium name="The Broad Institute Genomics Platform"/>
            <consortium name="The Broad Institute Genome Sequencing Center for Infectious Disease"/>
            <person name="Wu L."/>
            <person name="Ma J."/>
        </authorList>
    </citation>
    <scope>NUCLEOTIDE SEQUENCE [LARGE SCALE GENOMIC DNA]</scope>
    <source>
        <strain evidence="5">CCUG 55585</strain>
    </source>
</reference>
<keyword evidence="3" id="KW-0812">Transmembrane</keyword>
<dbReference type="RefSeq" id="WP_386822785.1">
    <property type="nucleotide sequence ID" value="NZ_JBHTIF010000001.1"/>
</dbReference>
<keyword evidence="3" id="KW-0472">Membrane</keyword>
<accession>A0ABW2Y9L0</accession>
<evidence type="ECO:0000313" key="5">
    <source>
        <dbReference type="Proteomes" id="UP001597110"/>
    </source>
</evidence>
<dbReference type="Proteomes" id="UP001597110">
    <property type="component" value="Unassembled WGS sequence"/>
</dbReference>
<sequence length="353" mass="37517">MTEHDTPQSAEPGPPASAATPTPPTPPAATTPPVPPAPAPTASRNGLTIAVFVLAIAAGGGWLWHVAQERAEREARAEAEAAQQLDAMQSRVDSLRRDVRGHSQRLQQADATNRVLRDELIGMGQRATVLEDQVAKLADASRHGAQALRMDEAELLLTMGEQRLRLAGDLDGARRAYTLAAGVLQGVDSPAALNLRQALAQERAALDTLDIDPGLEALAGLDAFARALPPDDAAPAQGTAVDAAAPWWERVLARLVQVRRADEALAVSAHDRAAARIGLELELSLARAAAERRDATAYRAALTRAEAWLPRLWPRGGGRGKELQRLRALPLVADMPTLGSTLELLRAQRAGRG</sequence>
<keyword evidence="3" id="KW-1133">Transmembrane helix</keyword>
<feature type="transmembrane region" description="Helical" evidence="3">
    <location>
        <begin position="46"/>
        <end position="67"/>
    </location>
</feature>
<keyword evidence="1" id="KW-0175">Coiled coil</keyword>
<dbReference type="PANTHER" id="PTHR38043">
    <property type="entry name" value="PROTEIN HEMX"/>
    <property type="match status" value="1"/>
</dbReference>